<proteinExistence type="predicted"/>
<dbReference type="RefSeq" id="WP_171652897.1">
    <property type="nucleotide sequence ID" value="NZ_WHOD01000062.1"/>
</dbReference>
<dbReference type="GO" id="GO:0003677">
    <property type="term" value="F:DNA binding"/>
    <property type="evidence" value="ECO:0007669"/>
    <property type="project" value="UniProtKB-KW"/>
</dbReference>
<dbReference type="Pfam" id="PF00196">
    <property type="entry name" value="GerE"/>
    <property type="match status" value="1"/>
</dbReference>
<accession>A0A972K0I0</accession>
<evidence type="ECO:0000313" key="5">
    <source>
        <dbReference type="EMBL" id="NOU94686.1"/>
    </source>
</evidence>
<name>A0A972K0I0_9BACL</name>
<dbReference type="Proteomes" id="UP000641588">
    <property type="component" value="Unassembled WGS sequence"/>
</dbReference>
<organism evidence="5 6">
    <name type="scientific">Paenibacillus foliorum</name>
    <dbReference type="NCBI Taxonomy" id="2654974"/>
    <lineage>
        <taxon>Bacteria</taxon>
        <taxon>Bacillati</taxon>
        <taxon>Bacillota</taxon>
        <taxon>Bacilli</taxon>
        <taxon>Bacillales</taxon>
        <taxon>Paenibacillaceae</taxon>
        <taxon>Paenibacillus</taxon>
    </lineage>
</organism>
<dbReference type="EMBL" id="WHOD01000062">
    <property type="protein sequence ID" value="NOU94686.1"/>
    <property type="molecule type" value="Genomic_DNA"/>
</dbReference>
<dbReference type="InterPro" id="IPR016032">
    <property type="entry name" value="Sig_transdc_resp-reg_C-effctor"/>
</dbReference>
<dbReference type="InterPro" id="IPR036388">
    <property type="entry name" value="WH-like_DNA-bd_sf"/>
</dbReference>
<evidence type="ECO:0000256" key="2">
    <source>
        <dbReference type="ARBA" id="ARBA00023125"/>
    </source>
</evidence>
<keyword evidence="3" id="KW-0804">Transcription</keyword>
<keyword evidence="2" id="KW-0238">DNA-binding</keyword>
<evidence type="ECO:0000259" key="4">
    <source>
        <dbReference type="PROSITE" id="PS50043"/>
    </source>
</evidence>
<dbReference type="InterPro" id="IPR000792">
    <property type="entry name" value="Tscrpt_reg_LuxR_C"/>
</dbReference>
<sequence>MVLNIMERIKLHSSSISYRMKNGDNQDIIDHDYKSLNDLPIQKIGATMQDFSNYYQLTQRESEILMLIVVYGFANREIAERCVISEKTVKNHLANVMNKIGIKSIRKLIPLLFSHVLYAHEKNEMKIGTK</sequence>
<dbReference type="PANTHER" id="PTHR44688">
    <property type="entry name" value="DNA-BINDING TRANSCRIPTIONAL ACTIVATOR DEVR_DOSR"/>
    <property type="match status" value="1"/>
</dbReference>
<dbReference type="SMART" id="SM00421">
    <property type="entry name" value="HTH_LUXR"/>
    <property type="match status" value="1"/>
</dbReference>
<dbReference type="SUPFAM" id="SSF46894">
    <property type="entry name" value="C-terminal effector domain of the bipartite response regulators"/>
    <property type="match status" value="1"/>
</dbReference>
<keyword evidence="1" id="KW-0805">Transcription regulation</keyword>
<comment type="caution">
    <text evidence="5">The sequence shown here is derived from an EMBL/GenBank/DDBJ whole genome shotgun (WGS) entry which is preliminary data.</text>
</comment>
<dbReference type="PANTHER" id="PTHR44688:SF16">
    <property type="entry name" value="DNA-BINDING TRANSCRIPTIONAL ACTIVATOR DEVR_DOSR"/>
    <property type="match status" value="1"/>
</dbReference>
<evidence type="ECO:0000313" key="6">
    <source>
        <dbReference type="Proteomes" id="UP000641588"/>
    </source>
</evidence>
<dbReference type="PROSITE" id="PS00622">
    <property type="entry name" value="HTH_LUXR_1"/>
    <property type="match status" value="1"/>
</dbReference>
<evidence type="ECO:0000256" key="1">
    <source>
        <dbReference type="ARBA" id="ARBA00023015"/>
    </source>
</evidence>
<dbReference type="PROSITE" id="PS50043">
    <property type="entry name" value="HTH_LUXR_2"/>
    <property type="match status" value="1"/>
</dbReference>
<dbReference type="Gene3D" id="1.10.10.10">
    <property type="entry name" value="Winged helix-like DNA-binding domain superfamily/Winged helix DNA-binding domain"/>
    <property type="match status" value="1"/>
</dbReference>
<protein>
    <recommendedName>
        <fullName evidence="4">HTH luxR-type domain-containing protein</fullName>
    </recommendedName>
</protein>
<dbReference type="CDD" id="cd06170">
    <property type="entry name" value="LuxR_C_like"/>
    <property type="match status" value="1"/>
</dbReference>
<dbReference type="AlphaFoldDB" id="A0A972K0I0"/>
<evidence type="ECO:0000256" key="3">
    <source>
        <dbReference type="ARBA" id="ARBA00023163"/>
    </source>
</evidence>
<reference evidence="5" key="1">
    <citation type="submission" date="2019-10" db="EMBL/GenBank/DDBJ databases">
        <title>Description of Paenibacillus glebae sp. nov.</title>
        <authorList>
            <person name="Carlier A."/>
            <person name="Qi S."/>
        </authorList>
    </citation>
    <scope>NUCLEOTIDE SEQUENCE</scope>
    <source>
        <strain evidence="5">LMG 31456</strain>
    </source>
</reference>
<dbReference type="GO" id="GO:0006355">
    <property type="term" value="P:regulation of DNA-templated transcription"/>
    <property type="evidence" value="ECO:0007669"/>
    <property type="project" value="InterPro"/>
</dbReference>
<gene>
    <name evidence="5" type="ORF">GC093_15865</name>
</gene>
<keyword evidence="6" id="KW-1185">Reference proteome</keyword>
<feature type="domain" description="HTH luxR-type" evidence="4">
    <location>
        <begin position="50"/>
        <end position="116"/>
    </location>
</feature>